<evidence type="ECO:0000256" key="1">
    <source>
        <dbReference type="SAM" id="MobiDB-lite"/>
    </source>
</evidence>
<reference evidence="2 3" key="1">
    <citation type="journal article" date="2023" name="Plants (Basel)">
        <title>Bridging the Gap: Combining Genomics and Transcriptomics Approaches to Understand Stylosanthes scabra, an Orphan Legume from the Brazilian Caatinga.</title>
        <authorList>
            <person name="Ferreira-Neto J.R.C."/>
            <person name="da Silva M.D."/>
            <person name="Binneck E."/>
            <person name="de Melo N.F."/>
            <person name="da Silva R.H."/>
            <person name="de Melo A.L.T.M."/>
            <person name="Pandolfi V."/>
            <person name="Bustamante F.O."/>
            <person name="Brasileiro-Vidal A.C."/>
            <person name="Benko-Iseppon A.M."/>
        </authorList>
    </citation>
    <scope>NUCLEOTIDE SEQUENCE [LARGE SCALE GENOMIC DNA]</scope>
    <source>
        <tissue evidence="2">Leaves</tissue>
    </source>
</reference>
<feature type="compositionally biased region" description="Low complexity" evidence="1">
    <location>
        <begin position="219"/>
        <end position="234"/>
    </location>
</feature>
<keyword evidence="3" id="KW-1185">Reference proteome</keyword>
<feature type="region of interest" description="Disordered" evidence="1">
    <location>
        <begin position="176"/>
        <end position="259"/>
    </location>
</feature>
<organism evidence="2 3">
    <name type="scientific">Stylosanthes scabra</name>
    <dbReference type="NCBI Taxonomy" id="79078"/>
    <lineage>
        <taxon>Eukaryota</taxon>
        <taxon>Viridiplantae</taxon>
        <taxon>Streptophyta</taxon>
        <taxon>Embryophyta</taxon>
        <taxon>Tracheophyta</taxon>
        <taxon>Spermatophyta</taxon>
        <taxon>Magnoliopsida</taxon>
        <taxon>eudicotyledons</taxon>
        <taxon>Gunneridae</taxon>
        <taxon>Pentapetalae</taxon>
        <taxon>rosids</taxon>
        <taxon>fabids</taxon>
        <taxon>Fabales</taxon>
        <taxon>Fabaceae</taxon>
        <taxon>Papilionoideae</taxon>
        <taxon>50 kb inversion clade</taxon>
        <taxon>dalbergioids sensu lato</taxon>
        <taxon>Dalbergieae</taxon>
        <taxon>Pterocarpus clade</taxon>
        <taxon>Stylosanthes</taxon>
    </lineage>
</organism>
<gene>
    <name evidence="2" type="ORF">PIB30_069348</name>
</gene>
<proteinExistence type="predicted"/>
<dbReference type="EMBL" id="JASCZI010182002">
    <property type="protein sequence ID" value="MED6186709.1"/>
    <property type="molecule type" value="Genomic_DNA"/>
</dbReference>
<comment type="caution">
    <text evidence="2">The sequence shown here is derived from an EMBL/GenBank/DDBJ whole genome shotgun (WGS) entry which is preliminary data.</text>
</comment>
<feature type="compositionally biased region" description="Polar residues" evidence="1">
    <location>
        <begin position="240"/>
        <end position="252"/>
    </location>
</feature>
<evidence type="ECO:0008006" key="4">
    <source>
        <dbReference type="Google" id="ProtNLM"/>
    </source>
</evidence>
<accession>A0ABU6WLF8</accession>
<evidence type="ECO:0000313" key="2">
    <source>
        <dbReference type="EMBL" id="MED6186709.1"/>
    </source>
</evidence>
<evidence type="ECO:0000313" key="3">
    <source>
        <dbReference type="Proteomes" id="UP001341840"/>
    </source>
</evidence>
<dbReference type="Proteomes" id="UP001341840">
    <property type="component" value="Unassembled WGS sequence"/>
</dbReference>
<name>A0ABU6WLF8_9FABA</name>
<sequence>MAEPLDLLQSWIFWRFSILPPYGFDEFEWPLASRWGRFLPTSDETGPGLQAHRKQLNLMSFRKFVYLPYRTQAVEVVLDRCILQEDHRALWCSIVPLLYFKTIEWHQSADPGPTVDFLQWWILDARRYLVPADSFHRLPPDEIPVEATLRQSAPHAARPFVPHVPDNKRLGRRMMAEDAPAERPTQMIRRIPKGYGRRRGASRARRGGRAGRGRREGGDTTPTQQTQGGTSTSQVVEAAETSTHADLPSTPSGVPGRAI</sequence>
<protein>
    <recommendedName>
        <fullName evidence="4">Aminotransferase-like plant mobile domain-containing protein</fullName>
    </recommendedName>
</protein>
<feature type="compositionally biased region" description="Basic residues" evidence="1">
    <location>
        <begin position="190"/>
        <end position="212"/>
    </location>
</feature>